<dbReference type="OrthoDB" id="5429168at2759"/>
<gene>
    <name evidence="1" type="ORF">EX30DRAFT_350825</name>
</gene>
<keyword evidence="2" id="KW-1185">Reference proteome</keyword>
<reference evidence="1 2" key="1">
    <citation type="submission" date="2019-04" db="EMBL/GenBank/DDBJ databases">
        <title>Comparative genomics and transcriptomics to analyze fruiting body development in filamentous ascomycetes.</title>
        <authorList>
            <consortium name="DOE Joint Genome Institute"/>
            <person name="Lutkenhaus R."/>
            <person name="Traeger S."/>
            <person name="Breuer J."/>
            <person name="Kuo A."/>
            <person name="Lipzen A."/>
            <person name="Pangilinan J."/>
            <person name="Dilworth D."/>
            <person name="Sandor L."/>
            <person name="Poggeler S."/>
            <person name="Barry K."/>
            <person name="Grigoriev I.V."/>
            <person name="Nowrousian M."/>
        </authorList>
    </citation>
    <scope>NUCLEOTIDE SEQUENCE [LARGE SCALE GENOMIC DNA]</scope>
    <source>
        <strain evidence="1 2">CBS 389.68</strain>
    </source>
</reference>
<dbReference type="STRING" id="341454.A0A4S2MNX3"/>
<organism evidence="1 2">
    <name type="scientific">Ascodesmis nigricans</name>
    <dbReference type="NCBI Taxonomy" id="341454"/>
    <lineage>
        <taxon>Eukaryota</taxon>
        <taxon>Fungi</taxon>
        <taxon>Dikarya</taxon>
        <taxon>Ascomycota</taxon>
        <taxon>Pezizomycotina</taxon>
        <taxon>Pezizomycetes</taxon>
        <taxon>Pezizales</taxon>
        <taxon>Ascodesmidaceae</taxon>
        <taxon>Ascodesmis</taxon>
    </lineage>
</organism>
<dbReference type="EMBL" id="ML220138">
    <property type="protein sequence ID" value="TGZ78783.1"/>
    <property type="molecule type" value="Genomic_DNA"/>
</dbReference>
<evidence type="ECO:0000313" key="1">
    <source>
        <dbReference type="EMBL" id="TGZ78783.1"/>
    </source>
</evidence>
<accession>A0A4S2MNX3</accession>
<protein>
    <submittedName>
        <fullName evidence="1">Uncharacterized protein</fullName>
    </submittedName>
</protein>
<dbReference type="Proteomes" id="UP000298138">
    <property type="component" value="Unassembled WGS sequence"/>
</dbReference>
<name>A0A4S2MNX3_9PEZI</name>
<sequence>MHDLSRAQIAWKQEYIGSSVDLLDDTWVDIFHPKDGNLQDIPRYDRMHEHCLYQKFLLKPAQDALDILPKPNYEPTLIIGLDEVSPLTAATQSTLFITALYRTVRGLRHLRLWVFLLSTKRPVKDIAPMISEDPSTRRRNKGLAKAPPSCLFFLDLPMYCRMEDTNSAMKEKRKPLHIFSSLDHMAARGRVLWSSFTHADTQPLGPSDEIRGFVREKLLRSTAFDAKNNDHVFSVVKNKINKTALDLTKLNQKDFYESHFVLDGAHMPVITVTMDLSCPPLKDGKRVQIATSYNANVFRFHVNGHTHDTHQCVAEVMSGFITKILNSENNEETGQASCTQMNRLYDRHTWKTRYPPMTGRPSTVEPTAQLTI</sequence>
<evidence type="ECO:0000313" key="2">
    <source>
        <dbReference type="Proteomes" id="UP000298138"/>
    </source>
</evidence>
<proteinExistence type="predicted"/>
<dbReference type="AlphaFoldDB" id="A0A4S2MNX3"/>
<dbReference type="InParanoid" id="A0A4S2MNX3"/>